<dbReference type="Gene3D" id="1.10.443.10">
    <property type="entry name" value="Intergrase catalytic core"/>
    <property type="match status" value="1"/>
</dbReference>
<dbReference type="CDD" id="cd01185">
    <property type="entry name" value="INTN1_C_like"/>
    <property type="match status" value="1"/>
</dbReference>
<dbReference type="GO" id="GO:0003677">
    <property type="term" value="F:DNA binding"/>
    <property type="evidence" value="ECO:0007669"/>
    <property type="project" value="UniProtKB-UniRule"/>
</dbReference>
<dbReference type="OrthoDB" id="1493636at2"/>
<evidence type="ECO:0000313" key="8">
    <source>
        <dbReference type="EMBL" id="SMO66951.1"/>
    </source>
</evidence>
<evidence type="ECO:0000313" key="9">
    <source>
        <dbReference type="Proteomes" id="UP000317593"/>
    </source>
</evidence>
<dbReference type="GO" id="GO:0015074">
    <property type="term" value="P:DNA integration"/>
    <property type="evidence" value="ECO:0007669"/>
    <property type="project" value="UniProtKB-KW"/>
</dbReference>
<dbReference type="Gene3D" id="1.10.150.130">
    <property type="match status" value="1"/>
</dbReference>
<dbReference type="Proteomes" id="UP000317593">
    <property type="component" value="Unassembled WGS sequence"/>
</dbReference>
<keyword evidence="9" id="KW-1185">Reference proteome</keyword>
<keyword evidence="3 5" id="KW-0238">DNA-binding</keyword>
<dbReference type="InterPro" id="IPR044068">
    <property type="entry name" value="CB"/>
</dbReference>
<evidence type="ECO:0000256" key="2">
    <source>
        <dbReference type="ARBA" id="ARBA00022908"/>
    </source>
</evidence>
<evidence type="ECO:0000256" key="1">
    <source>
        <dbReference type="ARBA" id="ARBA00008857"/>
    </source>
</evidence>
<dbReference type="SUPFAM" id="SSF56349">
    <property type="entry name" value="DNA breaking-rejoining enzymes"/>
    <property type="match status" value="1"/>
</dbReference>
<gene>
    <name evidence="8" type="ORF">SAMN06265218_108172</name>
</gene>
<dbReference type="AlphaFoldDB" id="A0A521D792"/>
<comment type="similarity">
    <text evidence="1">Belongs to the 'phage' integrase family.</text>
</comment>
<dbReference type="InterPro" id="IPR050090">
    <property type="entry name" value="Tyrosine_recombinase_XerCD"/>
</dbReference>
<dbReference type="PANTHER" id="PTHR30349">
    <property type="entry name" value="PHAGE INTEGRASE-RELATED"/>
    <property type="match status" value="1"/>
</dbReference>
<evidence type="ECO:0000256" key="5">
    <source>
        <dbReference type="PROSITE-ProRule" id="PRU01248"/>
    </source>
</evidence>
<evidence type="ECO:0000256" key="3">
    <source>
        <dbReference type="ARBA" id="ARBA00023125"/>
    </source>
</evidence>
<dbReference type="PROSITE" id="PS51898">
    <property type="entry name" value="TYR_RECOMBINASE"/>
    <property type="match status" value="1"/>
</dbReference>
<accession>A0A521D792</accession>
<proteinExistence type="inferred from homology"/>
<organism evidence="8 9">
    <name type="scientific">Fodinibius sediminis</name>
    <dbReference type="NCBI Taxonomy" id="1214077"/>
    <lineage>
        <taxon>Bacteria</taxon>
        <taxon>Pseudomonadati</taxon>
        <taxon>Balneolota</taxon>
        <taxon>Balneolia</taxon>
        <taxon>Balneolales</taxon>
        <taxon>Balneolaceae</taxon>
        <taxon>Fodinibius</taxon>
    </lineage>
</organism>
<dbReference type="InterPro" id="IPR035386">
    <property type="entry name" value="Arm-DNA-bind_5"/>
</dbReference>
<protein>
    <submittedName>
        <fullName evidence="8">Site-specific recombinase XerD</fullName>
    </submittedName>
</protein>
<dbReference type="PANTHER" id="PTHR30349:SF64">
    <property type="entry name" value="PROPHAGE INTEGRASE INTD-RELATED"/>
    <property type="match status" value="1"/>
</dbReference>
<dbReference type="Pfam" id="PF17293">
    <property type="entry name" value="Arm-DNA-bind_5"/>
    <property type="match status" value="1"/>
</dbReference>
<evidence type="ECO:0000256" key="4">
    <source>
        <dbReference type="ARBA" id="ARBA00023172"/>
    </source>
</evidence>
<evidence type="ECO:0000259" key="6">
    <source>
        <dbReference type="PROSITE" id="PS51898"/>
    </source>
</evidence>
<dbReference type="GO" id="GO:0006310">
    <property type="term" value="P:DNA recombination"/>
    <property type="evidence" value="ECO:0007669"/>
    <property type="project" value="UniProtKB-KW"/>
</dbReference>
<name>A0A521D792_9BACT</name>
<sequence length="413" mass="47910">MYKPIQLSFVLRASDKRKDGTAPIYMRIRVNGKVTEMSASRKIDPERWDPKARRVKGHSPDARSINAYLDTLKAEANDAHHQLMQGGEDVTAHNVKARMQGKEVHMKPLLELFTEHNNKMEQLIGKDYSENTYKKYKTSYGHLERFMDDPELPVTKVDLDFLEDFEYYLKTKKNPCSHNTTMKYMSHLKKIINLALRKDFIKKDPFLNYDISYKKKTPVYLSQDELGRIENKQIDIDRLSKVRDVFVFSCYTGLSFTDAEQLKQTDVRWNKQGEAFLEMNRTRNNELSEILLLPKAVEIIKRYQSVPETQDGSLLPMISNQKTNAYLKELAALCGINKTLTHYVARSTFAITVLLNNGVPVETVQMIMGHSRLSRTMHYARIAQEIKMTNETNLYEVVTMKSDSLVRLEYPTT</sequence>
<reference evidence="8 9" key="1">
    <citation type="submission" date="2017-05" db="EMBL/GenBank/DDBJ databases">
        <authorList>
            <person name="Varghese N."/>
            <person name="Submissions S."/>
        </authorList>
    </citation>
    <scope>NUCLEOTIDE SEQUENCE [LARGE SCALE GENOMIC DNA]</scope>
    <source>
        <strain evidence="8 9">DSM 21194</strain>
    </source>
</reference>
<dbReference type="InterPro" id="IPR011010">
    <property type="entry name" value="DNA_brk_join_enz"/>
</dbReference>
<feature type="domain" description="Core-binding (CB)" evidence="7">
    <location>
        <begin position="114"/>
        <end position="196"/>
    </location>
</feature>
<dbReference type="InterPro" id="IPR002104">
    <property type="entry name" value="Integrase_catalytic"/>
</dbReference>
<dbReference type="InterPro" id="IPR025269">
    <property type="entry name" value="SAM-like_dom"/>
</dbReference>
<evidence type="ECO:0000259" key="7">
    <source>
        <dbReference type="PROSITE" id="PS51900"/>
    </source>
</evidence>
<dbReference type="InterPro" id="IPR013762">
    <property type="entry name" value="Integrase-like_cat_sf"/>
</dbReference>
<keyword evidence="2" id="KW-0229">DNA integration</keyword>
<dbReference type="RefSeq" id="WP_142714590.1">
    <property type="nucleotide sequence ID" value="NZ_FXTH01000008.1"/>
</dbReference>
<keyword evidence="4" id="KW-0233">DNA recombination</keyword>
<dbReference type="Pfam" id="PF13102">
    <property type="entry name" value="Phage_int_SAM_5"/>
    <property type="match status" value="1"/>
</dbReference>
<dbReference type="EMBL" id="FXTH01000008">
    <property type="protein sequence ID" value="SMO66951.1"/>
    <property type="molecule type" value="Genomic_DNA"/>
</dbReference>
<dbReference type="Pfam" id="PF00589">
    <property type="entry name" value="Phage_integrase"/>
    <property type="match status" value="1"/>
</dbReference>
<feature type="domain" description="Tyr recombinase" evidence="6">
    <location>
        <begin position="216"/>
        <end position="393"/>
    </location>
</feature>
<dbReference type="InterPro" id="IPR010998">
    <property type="entry name" value="Integrase_recombinase_N"/>
</dbReference>
<dbReference type="PROSITE" id="PS51900">
    <property type="entry name" value="CB"/>
    <property type="match status" value="1"/>
</dbReference>